<evidence type="ECO:0000256" key="1">
    <source>
        <dbReference type="ARBA" id="ARBA00004651"/>
    </source>
</evidence>
<dbReference type="GO" id="GO:1902600">
    <property type="term" value="P:proton transmembrane transport"/>
    <property type="evidence" value="ECO:0007669"/>
    <property type="project" value="TreeGrafter"/>
</dbReference>
<dbReference type="InterPro" id="IPR023298">
    <property type="entry name" value="ATPase_P-typ_TM_dom_sf"/>
</dbReference>
<evidence type="ECO:0000256" key="8">
    <source>
        <dbReference type="ARBA" id="ARBA00023136"/>
    </source>
</evidence>
<dbReference type="GO" id="GO:0036376">
    <property type="term" value="P:sodium ion export across plasma membrane"/>
    <property type="evidence" value="ECO:0007669"/>
    <property type="project" value="TreeGrafter"/>
</dbReference>
<evidence type="ECO:0000256" key="6">
    <source>
        <dbReference type="ARBA" id="ARBA00022967"/>
    </source>
</evidence>
<evidence type="ECO:0000256" key="10">
    <source>
        <dbReference type="SAM" id="Phobius"/>
    </source>
</evidence>
<keyword evidence="2" id="KW-1003">Cell membrane</keyword>
<reference evidence="12 13" key="1">
    <citation type="submission" date="2014-04" db="EMBL/GenBank/DDBJ databases">
        <authorList>
            <consortium name="DOE Joint Genome Institute"/>
            <person name="Kuo A."/>
            <person name="Martino E."/>
            <person name="Perotto S."/>
            <person name="Kohler A."/>
            <person name="Nagy L.G."/>
            <person name="Floudas D."/>
            <person name="Copeland A."/>
            <person name="Barry K.W."/>
            <person name="Cichocki N."/>
            <person name="Veneault-Fourrey C."/>
            <person name="LaButti K."/>
            <person name="Lindquist E.A."/>
            <person name="Lipzen A."/>
            <person name="Lundell T."/>
            <person name="Morin E."/>
            <person name="Murat C."/>
            <person name="Sun H."/>
            <person name="Tunlid A."/>
            <person name="Henrissat B."/>
            <person name="Grigoriev I.V."/>
            <person name="Hibbett D.S."/>
            <person name="Martin F."/>
            <person name="Nordberg H.P."/>
            <person name="Cantor M.N."/>
            <person name="Hua S.X."/>
        </authorList>
    </citation>
    <scope>NUCLEOTIDE SEQUENCE [LARGE SCALE GENOMIC DNA]</scope>
    <source>
        <strain evidence="12 13">Zn</strain>
    </source>
</reference>
<keyword evidence="6" id="KW-1278">Translocase</keyword>
<dbReference type="Gene3D" id="1.20.1110.10">
    <property type="entry name" value="Calcium-transporting ATPase, transmembrane domain"/>
    <property type="match status" value="1"/>
</dbReference>
<dbReference type="AlphaFoldDB" id="A0A0C3GE82"/>
<dbReference type="InterPro" id="IPR050510">
    <property type="entry name" value="Cation_transp_ATPase_P-type"/>
</dbReference>
<dbReference type="InterPro" id="IPR006068">
    <property type="entry name" value="ATPase_P-typ_cation-transptr_C"/>
</dbReference>
<evidence type="ECO:0000259" key="11">
    <source>
        <dbReference type="SMART" id="SM00831"/>
    </source>
</evidence>
<dbReference type="SUPFAM" id="SSF56784">
    <property type="entry name" value="HAD-like"/>
    <property type="match status" value="1"/>
</dbReference>
<keyword evidence="4" id="KW-0547">Nucleotide-binding</keyword>
<dbReference type="PROSITE" id="PS00154">
    <property type="entry name" value="ATPASE_E1_E2"/>
    <property type="match status" value="1"/>
</dbReference>
<dbReference type="InterPro" id="IPR023299">
    <property type="entry name" value="ATPase_P-typ_cyto_dom_N"/>
</dbReference>
<dbReference type="SUPFAM" id="SSF81653">
    <property type="entry name" value="Calcium ATPase, transduction domain A"/>
    <property type="match status" value="1"/>
</dbReference>
<evidence type="ECO:0000313" key="13">
    <source>
        <dbReference type="Proteomes" id="UP000054321"/>
    </source>
</evidence>
<dbReference type="InterPro" id="IPR023214">
    <property type="entry name" value="HAD_sf"/>
</dbReference>
<feature type="transmembrane region" description="Helical" evidence="10">
    <location>
        <begin position="331"/>
        <end position="357"/>
    </location>
</feature>
<feature type="transmembrane region" description="Helical" evidence="10">
    <location>
        <begin position="136"/>
        <end position="157"/>
    </location>
</feature>
<name>A0A0C3GE82_OIDMZ</name>
<dbReference type="InParanoid" id="A0A0C3GE82"/>
<accession>A0A0C3GE82</accession>
<comment type="subcellular location">
    <subcellularLocation>
        <location evidence="1">Cell membrane</location>
        <topology evidence="1">Multi-pass membrane protein</topology>
    </subcellularLocation>
</comment>
<keyword evidence="3 10" id="KW-0812">Transmembrane</keyword>
<gene>
    <name evidence="12" type="ORF">OIDMADRAFT_45806</name>
</gene>
<protein>
    <recommendedName>
        <fullName evidence="11">Cation-transporting P-type ATPase N-terminal domain-containing protein</fullName>
    </recommendedName>
</protein>
<feature type="transmembrane region" description="Helical" evidence="10">
    <location>
        <begin position="169"/>
        <end position="191"/>
    </location>
</feature>
<dbReference type="EMBL" id="KN832890">
    <property type="protein sequence ID" value="KIM94460.1"/>
    <property type="molecule type" value="Genomic_DNA"/>
</dbReference>
<dbReference type="SMART" id="SM00831">
    <property type="entry name" value="Cation_ATPase_N"/>
    <property type="match status" value="1"/>
</dbReference>
<dbReference type="SFLD" id="SFLDG00002">
    <property type="entry name" value="C1.7:_P-type_atpase_like"/>
    <property type="match status" value="1"/>
</dbReference>
<reference evidence="13" key="2">
    <citation type="submission" date="2015-01" db="EMBL/GenBank/DDBJ databases">
        <title>Evolutionary Origins and Diversification of the Mycorrhizal Mutualists.</title>
        <authorList>
            <consortium name="DOE Joint Genome Institute"/>
            <consortium name="Mycorrhizal Genomics Consortium"/>
            <person name="Kohler A."/>
            <person name="Kuo A."/>
            <person name="Nagy L.G."/>
            <person name="Floudas D."/>
            <person name="Copeland A."/>
            <person name="Barry K.W."/>
            <person name="Cichocki N."/>
            <person name="Veneault-Fourrey C."/>
            <person name="LaButti K."/>
            <person name="Lindquist E.A."/>
            <person name="Lipzen A."/>
            <person name="Lundell T."/>
            <person name="Morin E."/>
            <person name="Murat C."/>
            <person name="Riley R."/>
            <person name="Ohm R."/>
            <person name="Sun H."/>
            <person name="Tunlid A."/>
            <person name="Henrissat B."/>
            <person name="Grigoriev I.V."/>
            <person name="Hibbett D.S."/>
            <person name="Martin F."/>
        </authorList>
    </citation>
    <scope>NUCLEOTIDE SEQUENCE [LARGE SCALE GENOMIC DNA]</scope>
    <source>
        <strain evidence="13">Zn</strain>
    </source>
</reference>
<dbReference type="SUPFAM" id="SSF81660">
    <property type="entry name" value="Metal cation-transporting ATPase, ATP-binding domain N"/>
    <property type="match status" value="1"/>
</dbReference>
<dbReference type="InterPro" id="IPR018303">
    <property type="entry name" value="ATPase_P-typ_P_site"/>
</dbReference>
<dbReference type="InterPro" id="IPR004014">
    <property type="entry name" value="ATPase_P-typ_cation-transptr_N"/>
</dbReference>
<proteinExistence type="predicted"/>
<keyword evidence="7 10" id="KW-1133">Transmembrane helix</keyword>
<organism evidence="12 13">
    <name type="scientific">Oidiodendron maius (strain Zn)</name>
    <dbReference type="NCBI Taxonomy" id="913774"/>
    <lineage>
        <taxon>Eukaryota</taxon>
        <taxon>Fungi</taxon>
        <taxon>Dikarya</taxon>
        <taxon>Ascomycota</taxon>
        <taxon>Pezizomycotina</taxon>
        <taxon>Leotiomycetes</taxon>
        <taxon>Leotiomycetes incertae sedis</taxon>
        <taxon>Myxotrichaceae</taxon>
        <taxon>Oidiodendron</taxon>
    </lineage>
</organism>
<dbReference type="SFLD" id="SFLDF00027">
    <property type="entry name" value="p-type_atpase"/>
    <property type="match status" value="1"/>
</dbReference>
<evidence type="ECO:0000313" key="12">
    <source>
        <dbReference type="EMBL" id="KIM94460.1"/>
    </source>
</evidence>
<dbReference type="InterPro" id="IPR001757">
    <property type="entry name" value="P_typ_ATPase"/>
</dbReference>
<dbReference type="GO" id="GO:0005391">
    <property type="term" value="F:P-type sodium:potassium-exchanging transporter activity"/>
    <property type="evidence" value="ECO:0007669"/>
    <property type="project" value="TreeGrafter"/>
</dbReference>
<dbReference type="GO" id="GO:0016887">
    <property type="term" value="F:ATP hydrolysis activity"/>
    <property type="evidence" value="ECO:0007669"/>
    <property type="project" value="InterPro"/>
</dbReference>
<evidence type="ECO:0000256" key="7">
    <source>
        <dbReference type="ARBA" id="ARBA00022989"/>
    </source>
</evidence>
<dbReference type="PRINTS" id="PR00121">
    <property type="entry name" value="NAKATPASE"/>
</dbReference>
<feature type="region of interest" description="Disordered" evidence="9">
    <location>
        <begin position="1"/>
        <end position="39"/>
    </location>
</feature>
<keyword evidence="8 10" id="KW-0472">Membrane</keyword>
<dbReference type="NCBIfam" id="TIGR01494">
    <property type="entry name" value="ATPase_P-type"/>
    <property type="match status" value="2"/>
</dbReference>
<dbReference type="GO" id="GO:0005524">
    <property type="term" value="F:ATP binding"/>
    <property type="evidence" value="ECO:0007669"/>
    <property type="project" value="UniProtKB-KW"/>
</dbReference>
<evidence type="ECO:0000256" key="5">
    <source>
        <dbReference type="ARBA" id="ARBA00022840"/>
    </source>
</evidence>
<feature type="transmembrane region" description="Helical" evidence="10">
    <location>
        <begin position="925"/>
        <end position="951"/>
    </location>
</feature>
<dbReference type="Proteomes" id="UP000054321">
    <property type="component" value="Unassembled WGS sequence"/>
</dbReference>
<dbReference type="Pfam" id="PF00690">
    <property type="entry name" value="Cation_ATPase_N"/>
    <property type="match status" value="1"/>
</dbReference>
<dbReference type="Gene3D" id="3.40.1110.10">
    <property type="entry name" value="Calcium-transporting ATPase, cytoplasmic domain N"/>
    <property type="match status" value="1"/>
</dbReference>
<dbReference type="PRINTS" id="PR00119">
    <property type="entry name" value="CATATPASE"/>
</dbReference>
<dbReference type="InterPro" id="IPR008250">
    <property type="entry name" value="ATPase_P-typ_transduc_dom_A_sf"/>
</dbReference>
<dbReference type="Pfam" id="PF00689">
    <property type="entry name" value="Cation_ATPase_C"/>
    <property type="match status" value="1"/>
</dbReference>
<feature type="domain" description="Cation-transporting P-type ATPase N-terminal" evidence="11">
    <location>
        <begin position="87"/>
        <end position="160"/>
    </location>
</feature>
<dbReference type="GO" id="GO:0030007">
    <property type="term" value="P:intracellular potassium ion homeostasis"/>
    <property type="evidence" value="ECO:0007669"/>
    <property type="project" value="TreeGrafter"/>
</dbReference>
<dbReference type="Gene3D" id="2.70.150.10">
    <property type="entry name" value="Calcium-transporting ATPase, cytoplasmic transduction domain A"/>
    <property type="match status" value="1"/>
</dbReference>
<feature type="transmembrane region" description="Helical" evidence="10">
    <location>
        <begin position="1024"/>
        <end position="1043"/>
    </location>
</feature>
<feature type="transmembrane region" description="Helical" evidence="10">
    <location>
        <begin position="853"/>
        <end position="874"/>
    </location>
</feature>
<feature type="transmembrane region" description="Helical" evidence="10">
    <location>
        <begin position="377"/>
        <end position="401"/>
    </location>
</feature>
<dbReference type="InterPro" id="IPR044492">
    <property type="entry name" value="P_typ_ATPase_HD_dom"/>
</dbReference>
<evidence type="ECO:0000256" key="4">
    <source>
        <dbReference type="ARBA" id="ARBA00022741"/>
    </source>
</evidence>
<evidence type="ECO:0000256" key="3">
    <source>
        <dbReference type="ARBA" id="ARBA00022692"/>
    </source>
</evidence>
<evidence type="ECO:0000256" key="9">
    <source>
        <dbReference type="SAM" id="MobiDB-lite"/>
    </source>
</evidence>
<dbReference type="InterPro" id="IPR036412">
    <property type="entry name" value="HAD-like_sf"/>
</dbReference>
<dbReference type="STRING" id="913774.A0A0C3GE82"/>
<dbReference type="GO" id="GO:0005886">
    <property type="term" value="C:plasma membrane"/>
    <property type="evidence" value="ECO:0007669"/>
    <property type="project" value="UniProtKB-SubCell"/>
</dbReference>
<dbReference type="PANTHER" id="PTHR43294:SF21">
    <property type="entry name" value="CATION TRANSPORTING ATPASE"/>
    <property type="match status" value="1"/>
</dbReference>
<keyword evidence="13" id="KW-1185">Reference proteome</keyword>
<dbReference type="InterPro" id="IPR059000">
    <property type="entry name" value="ATPase_P-type_domA"/>
</dbReference>
<evidence type="ECO:0000256" key="2">
    <source>
        <dbReference type="ARBA" id="ARBA00022475"/>
    </source>
</evidence>
<dbReference type="Gene3D" id="3.40.50.1000">
    <property type="entry name" value="HAD superfamily/HAD-like"/>
    <property type="match status" value="1"/>
</dbReference>
<dbReference type="GO" id="GO:1990573">
    <property type="term" value="P:potassium ion import across plasma membrane"/>
    <property type="evidence" value="ECO:0007669"/>
    <property type="project" value="TreeGrafter"/>
</dbReference>
<dbReference type="FunFam" id="3.40.1110.10:FF:000114">
    <property type="entry name" value="H /K ATPase alpha subunit, putative"/>
    <property type="match status" value="1"/>
</dbReference>
<dbReference type="HOGENOM" id="CLU_002360_4_1_1"/>
<dbReference type="Pfam" id="PF00122">
    <property type="entry name" value="E1-E2_ATPase"/>
    <property type="match status" value="1"/>
</dbReference>
<sequence length="1094" mass="120788">MAEVNEKQSRIHWDADDVEGASKPRPLKRTNSNLSINSGRRASIDPASALPIQYRTVSYEISESKTPGIQVGSKAKNTAAKELASLDWHIISLDEVQSRLSTSRNQGLSAEQAQRKLAEYGKNIPSRPPTHYTKTIFGYFFKGFGSILLTGAILVFVSWKPLGEPAPAVANLALAIVLLAVFFIQAAFNAWQDWSSSRVMASITNMLPDNSVVLRDGAQVSVVALDIVPGDILFIKAGNKLPADVRFVEVSSDAKFDRSILTGESVPYPSSIENTDENFLETKCIGLQGTHCISGSGIGVVIGTGDKTVFGRIAKLTNEPKTGFTTLEKEVFNFVLVIFSIMVFMIVLVIIVWATYIRKQFPTWINVPTLIVDCVSVAIAFIPEGLPIALTASLTITANIMRKNKILCKSLKTVETLGSVSVICSDKTGTLTKNKMYVTEAAIGSLNMTSETARDEMVRQRESGNGQNALDQLRAIAGLCNSGEFDATTNHLPLSERKIIGDATDQAILRFSEHLGSVSDLKKMWAKTFELAFNSKNKYMIRTLSLADKAGLCLALPGEEASQFQEGDMLLTIKGAPDVLITRCDKYVDRDGTSKAFNDDMLANFSRTKDQWSSQGKRVILLARKVVHKAEFLSNPETTQFEKEVMNHSRSGLTLVGLVGIVDPPRDEIPSVVQTLRGAGIRIFMVTGDFALTAQAIAAECGIITNPPYAVKNVRALSRDAESHSKTEYSEKGEIDISSYTSIVISGPELITLNDNQWNQLCQYDEIVFARTTPEQKLRIVREFQARHEIVGMTGDGVNDAPSLKAADIGIALGSGSDIAIEAADMVLLESFSAVVQAVQYGRVVFDNLKKTIAYLLPAGSFSEFWPVFTNVIFGLPQVLSSFLMIVICCFTDCAAATVLAYEAPEADVMLRRPRKPGQDRLVDWRLMLQTYGFIGIIETVCSFSMAYWYLERQGIPFSALWFQYGTLPANLDPEYVAGKLNEASSVYFINLVVMQWFNLLACRTRRLSIFQHPPLFNKETQNWYLFPAMLFALCMAFFWLYIPAIQNVLGTMNVPAEHFFLPATFGLGVLFLDEARKYAVRKWPSGFLAMLAW</sequence>
<dbReference type="GO" id="GO:0006883">
    <property type="term" value="P:intracellular sodium ion homeostasis"/>
    <property type="evidence" value="ECO:0007669"/>
    <property type="project" value="TreeGrafter"/>
</dbReference>
<feature type="transmembrane region" description="Helical" evidence="10">
    <location>
        <begin position="1055"/>
        <end position="1073"/>
    </location>
</feature>
<keyword evidence="5" id="KW-0067">ATP-binding</keyword>
<feature type="compositionally biased region" description="Basic and acidic residues" evidence="9">
    <location>
        <begin position="1"/>
        <end position="15"/>
    </location>
</feature>
<feature type="transmembrane region" description="Helical" evidence="10">
    <location>
        <begin position="986"/>
        <end position="1003"/>
    </location>
</feature>
<dbReference type="SUPFAM" id="SSF81665">
    <property type="entry name" value="Calcium ATPase, transmembrane domain M"/>
    <property type="match status" value="1"/>
</dbReference>
<feature type="transmembrane region" description="Helical" evidence="10">
    <location>
        <begin position="880"/>
        <end position="904"/>
    </location>
</feature>
<feature type="compositionally biased region" description="Polar residues" evidence="9">
    <location>
        <begin position="29"/>
        <end position="39"/>
    </location>
</feature>
<dbReference type="SFLD" id="SFLDS00003">
    <property type="entry name" value="Haloacid_Dehalogenase"/>
    <property type="match status" value="1"/>
</dbReference>
<dbReference type="OrthoDB" id="158672at2759"/>
<dbReference type="FunFam" id="3.40.50.1000:FF:000001">
    <property type="entry name" value="Phospholipid-transporting ATPase IC"/>
    <property type="match status" value="1"/>
</dbReference>
<dbReference type="Pfam" id="PF13246">
    <property type="entry name" value="Cation_ATPase"/>
    <property type="match status" value="1"/>
</dbReference>
<dbReference type="PANTHER" id="PTHR43294">
    <property type="entry name" value="SODIUM/POTASSIUM-TRANSPORTING ATPASE SUBUNIT ALPHA"/>
    <property type="match status" value="1"/>
</dbReference>